<dbReference type="InterPro" id="IPR055170">
    <property type="entry name" value="GFO_IDH_MocA-like_dom"/>
</dbReference>
<organism evidence="3 4">
    <name type="scientific">Kitasatospora kazusensis</name>
    <dbReference type="NCBI Taxonomy" id="407974"/>
    <lineage>
        <taxon>Bacteria</taxon>
        <taxon>Bacillati</taxon>
        <taxon>Actinomycetota</taxon>
        <taxon>Actinomycetes</taxon>
        <taxon>Kitasatosporales</taxon>
        <taxon>Streptomycetaceae</taxon>
        <taxon>Kitasatospora</taxon>
    </lineage>
</organism>
<keyword evidence="4" id="KW-1185">Reference proteome</keyword>
<name>A0ABN2ZZV3_9ACTN</name>
<dbReference type="Gene3D" id="3.40.50.720">
    <property type="entry name" value="NAD(P)-binding Rossmann-like Domain"/>
    <property type="match status" value="1"/>
</dbReference>
<dbReference type="PANTHER" id="PTHR43377">
    <property type="entry name" value="BILIVERDIN REDUCTASE A"/>
    <property type="match status" value="1"/>
</dbReference>
<dbReference type="SUPFAM" id="SSF55347">
    <property type="entry name" value="Glyceraldehyde-3-phosphate dehydrogenase-like, C-terminal domain"/>
    <property type="match status" value="1"/>
</dbReference>
<dbReference type="InterPro" id="IPR051450">
    <property type="entry name" value="Gfo/Idh/MocA_Oxidoreductases"/>
</dbReference>
<dbReference type="Proteomes" id="UP001422759">
    <property type="component" value="Unassembled WGS sequence"/>
</dbReference>
<proteinExistence type="predicted"/>
<gene>
    <name evidence="3" type="ORF">GCM10009760_45760</name>
</gene>
<feature type="domain" description="GFO/IDH/MocA-like oxidoreductase" evidence="2">
    <location>
        <begin position="137"/>
        <end position="246"/>
    </location>
</feature>
<evidence type="ECO:0000259" key="2">
    <source>
        <dbReference type="Pfam" id="PF22725"/>
    </source>
</evidence>
<reference evidence="3 4" key="1">
    <citation type="journal article" date="2019" name="Int. J. Syst. Evol. Microbiol.">
        <title>The Global Catalogue of Microorganisms (GCM) 10K type strain sequencing project: providing services to taxonomists for standard genome sequencing and annotation.</title>
        <authorList>
            <consortium name="The Broad Institute Genomics Platform"/>
            <consortium name="The Broad Institute Genome Sequencing Center for Infectious Disease"/>
            <person name="Wu L."/>
            <person name="Ma J."/>
        </authorList>
    </citation>
    <scope>NUCLEOTIDE SEQUENCE [LARGE SCALE GENOMIC DNA]</scope>
    <source>
        <strain evidence="3 4">JCM 14560</strain>
    </source>
</reference>
<dbReference type="Gene3D" id="3.30.360.10">
    <property type="entry name" value="Dihydrodipicolinate Reductase, domain 2"/>
    <property type="match status" value="1"/>
</dbReference>
<sequence>MTGVGTTPLGLAVVGAGYWGPNLVRNFQASSEFQLRWVCDLDITRAERVLGEYSTVTATDDYAAVLADPEVAAVAVATPAGTHLEVALAALRAGKHVLVEKPLAATGAEGRVLVEEAERRGLVLMCDHTYCYTPAVTRIRELVRAGELGDIQYVDSVRINLGLVQRDVDVLWDLAPHDLSILDFVLPEADRPVAVAAQGADPIGVGRSCVAYLTLQLASGAIAHAHVNWLSPTKVRTTMVGGSKRTVIWDDLNPQQRISLFDRGVDLTAPEDLDAGTRRDLQVSYRSGEMVAPALGEKEALRGVVEEFAASIREGRAPLTDGRAGLRVLDILEAATLSLARGGALVPLAEPS</sequence>
<dbReference type="InterPro" id="IPR000683">
    <property type="entry name" value="Gfo/Idh/MocA-like_OxRdtase_N"/>
</dbReference>
<dbReference type="SUPFAM" id="SSF51735">
    <property type="entry name" value="NAD(P)-binding Rossmann-fold domains"/>
    <property type="match status" value="1"/>
</dbReference>
<feature type="domain" description="Gfo/Idh/MocA-like oxidoreductase N-terminal" evidence="1">
    <location>
        <begin position="11"/>
        <end position="128"/>
    </location>
</feature>
<accession>A0ABN2ZZV3</accession>
<dbReference type="PANTHER" id="PTHR43377:SF6">
    <property type="entry name" value="GFO_IDH_MOCA-LIKE OXIDOREDUCTASE N-TERMINAL DOMAIN-CONTAINING PROTEIN"/>
    <property type="match status" value="1"/>
</dbReference>
<evidence type="ECO:0000313" key="3">
    <source>
        <dbReference type="EMBL" id="GAA2150930.1"/>
    </source>
</evidence>
<dbReference type="Pfam" id="PF22725">
    <property type="entry name" value="GFO_IDH_MocA_C3"/>
    <property type="match status" value="1"/>
</dbReference>
<dbReference type="InterPro" id="IPR036291">
    <property type="entry name" value="NAD(P)-bd_dom_sf"/>
</dbReference>
<dbReference type="RefSeq" id="WP_344467796.1">
    <property type="nucleotide sequence ID" value="NZ_BAAANT010000030.1"/>
</dbReference>
<protein>
    <submittedName>
        <fullName evidence="3">Gfo/Idh/MocA family oxidoreductase</fullName>
    </submittedName>
</protein>
<evidence type="ECO:0000313" key="4">
    <source>
        <dbReference type="Proteomes" id="UP001422759"/>
    </source>
</evidence>
<comment type="caution">
    <text evidence="3">The sequence shown here is derived from an EMBL/GenBank/DDBJ whole genome shotgun (WGS) entry which is preliminary data.</text>
</comment>
<dbReference type="Pfam" id="PF01408">
    <property type="entry name" value="GFO_IDH_MocA"/>
    <property type="match status" value="1"/>
</dbReference>
<dbReference type="EMBL" id="BAAANT010000030">
    <property type="protein sequence ID" value="GAA2150930.1"/>
    <property type="molecule type" value="Genomic_DNA"/>
</dbReference>
<evidence type="ECO:0000259" key="1">
    <source>
        <dbReference type="Pfam" id="PF01408"/>
    </source>
</evidence>